<dbReference type="FunFam" id="1.20.80.10:FF:000005">
    <property type="entry name" value="FERM, RhoGEF and pleckstrin domain-containing protein 1"/>
    <property type="match status" value="1"/>
</dbReference>
<dbReference type="InterPro" id="IPR011993">
    <property type="entry name" value="PH-like_dom_sf"/>
</dbReference>
<evidence type="ECO:0000259" key="6">
    <source>
        <dbReference type="PROSITE" id="PS50057"/>
    </source>
</evidence>
<feature type="domain" description="FERM" evidence="6">
    <location>
        <begin position="14"/>
        <end position="294"/>
    </location>
</feature>
<dbReference type="CDD" id="cd13193">
    <property type="entry name" value="FERM_C_FARP1-like"/>
    <property type="match status" value="1"/>
</dbReference>
<dbReference type="SUPFAM" id="SSF54236">
    <property type="entry name" value="Ubiquitin-like"/>
    <property type="match status" value="1"/>
</dbReference>
<dbReference type="InterPro" id="IPR041788">
    <property type="entry name" value="FARP1/FARP2/FRMD7_FERM_C"/>
</dbReference>
<dbReference type="InterPro" id="IPR014847">
    <property type="entry name" value="FA"/>
</dbReference>
<comment type="caution">
    <text evidence="7">The sequence shown here is derived from an EMBL/GenBank/DDBJ whole genome shotgun (WGS) entry which is preliminary data.</text>
</comment>
<evidence type="ECO:0000256" key="2">
    <source>
        <dbReference type="ARBA" id="ARBA00022737"/>
    </source>
</evidence>
<dbReference type="PROSITE" id="PS50057">
    <property type="entry name" value="FERM_3"/>
    <property type="match status" value="1"/>
</dbReference>
<dbReference type="SUPFAM" id="SSF50729">
    <property type="entry name" value="PH domain-like"/>
    <property type="match status" value="3"/>
</dbReference>
<dbReference type="SUPFAM" id="SSF48065">
    <property type="entry name" value="DBL homology domain (DH-domain)"/>
    <property type="match status" value="1"/>
</dbReference>
<dbReference type="Pfam" id="PF09379">
    <property type="entry name" value="FERM_N"/>
    <property type="match status" value="1"/>
</dbReference>
<dbReference type="InterPro" id="IPR000219">
    <property type="entry name" value="DH_dom"/>
</dbReference>
<protein>
    <recommendedName>
        <fullName evidence="10">Moesin/ezrin/radixin homolog 1</fullName>
    </recommendedName>
</protein>
<dbReference type="CDD" id="cd13235">
    <property type="entry name" value="PH2_FARP1-like"/>
    <property type="match status" value="1"/>
</dbReference>
<dbReference type="PANTHER" id="PTHR45858:SF5">
    <property type="entry name" value="MOESIN_EZRIN_RADIXIN HOMOLOG 1"/>
    <property type="match status" value="1"/>
</dbReference>
<keyword evidence="1" id="KW-0344">Guanine-nucleotide releasing factor</keyword>
<dbReference type="GO" id="GO:0005085">
    <property type="term" value="F:guanyl-nucleotide exchange factor activity"/>
    <property type="evidence" value="ECO:0007669"/>
    <property type="project" value="UniProtKB-KW"/>
</dbReference>
<feature type="compositionally biased region" description="Basic and acidic residues" evidence="3">
    <location>
        <begin position="578"/>
        <end position="612"/>
    </location>
</feature>
<feature type="compositionally biased region" description="Acidic residues" evidence="3">
    <location>
        <begin position="461"/>
        <end position="471"/>
    </location>
</feature>
<dbReference type="InterPro" id="IPR051835">
    <property type="entry name" value="RAC1-GEF"/>
</dbReference>
<reference evidence="7" key="1">
    <citation type="submission" date="2021-02" db="EMBL/GenBank/DDBJ databases">
        <authorList>
            <person name="Nowell W R."/>
        </authorList>
    </citation>
    <scope>NUCLEOTIDE SEQUENCE</scope>
</reference>
<dbReference type="FunFam" id="2.30.29.30:FF:000046">
    <property type="entry name" value="FERM, RhoGEF and pleckstrin domain-containing protein 1"/>
    <property type="match status" value="1"/>
</dbReference>
<feature type="region of interest" description="Disordered" evidence="3">
    <location>
        <begin position="431"/>
        <end position="520"/>
    </location>
</feature>
<dbReference type="FunFam" id="2.30.29.30:FF:000002">
    <property type="entry name" value="Band 4.1-like protein 5 isoform 1"/>
    <property type="match status" value="1"/>
</dbReference>
<dbReference type="PRINTS" id="PR00935">
    <property type="entry name" value="BAND41"/>
</dbReference>
<dbReference type="InterPro" id="IPR018979">
    <property type="entry name" value="FERM_N"/>
</dbReference>
<sequence length="1791" mass="204594">MSSTMTKGKTSKQISCKVRMLDDQELPFHIDPKATGQDLFTTVCNYIDLLETDYFALEFLDSHRNTCWLEMDKPVLKQVAETKFSFCVKFYTPDPGQLEEEFTRYLFAMQIKRDLHIGTLLCSDNTAALLASYIVQAEIGDYLESYNNNPSYLGGKKLFPHQTAEHEIRIMNFHKNHVGQLPADADLNLLDIARKVELYGIKMHPAKDHEQVNLNLSVAHMGILVFQNITKINTFSWAKIRKLSFKRKKFLIKLQPEGYGYYKDTVEFYFDTRDECKNFWKKCIEYHAFFRCVTIKRTQRSRSKLLTRGSSFRYNGRTQKEVVEYAREHYVKNRTFSRSYSNTRAVAPAANRASRSPGTALKTSDTMRSHDTNLSSADSTRHQTRPIGIPVTSTTITITKNQPTTTNTTTTTTATTIDATVSTTPNDIYQHVYHDDSSTHGSRTLDSRFSRDKYDLSGASTDEDEDHDEEQQNIQNQSNEQTQQPMNGSGSSSPPRPPPPPSLPIPQSTSPTKAIPILDKPITDIEQSINSKRENELHELDKSKSPGIENILCTHIHDDEEEEEEEEEEEKNEADNSESNHKTENRVCVEIDHNDNNNNSKNEENKDENEPVKRYSTSLKMYLNTRNSAGGSHSICVTPNVTDLMNKKQEEEEQQKLLSKRAQQQQRSHSLQMERTLSIDLTHSPSSSSSSSLLEPPNIESLIGSNIYDDNNGEYLRTTTTPPIVIEIRSKPHSLPRMTNYIEYVDRRTLPPINSLSWQDDTITNDQIIPLYEKESPEDPMELVRQVIESILTQIVEEERQLIATVGRLVEQACSRAISLYIMECRAQLFAGSSHIPHHKSCILRIVKTDKNHDSDNNTNNLASRLRTKSSPVITTTTDWTDVSRKLAAQTCFAAFPSGNNIHELNRSDFSTFSDAKLKFFNIISNDVAPSQSSISLPPLLLPLLSASSAPNVVSSSSSTRSSRASSVSSYASSMHVPCPPLIDSHLKRYQRPLSARLLDLSDDSDSNPTASISTSLKTCIIPTTVSNPHPSLPPPVRAQRRLQQQQKRRSTENLNSSSDDSLSNHLNKAAGDSITTGQQQYRREISGFVNNHRPVPPITSSTPPRRSSTTTEQQLISVAQRPSLSKQAPIINNDNGEISSSNQRSSIGESILPFSPALKPFINKTTDETNIDDNKTRTIPIIHEYRSPTTTLSTIEYRTTTTNQQSPSRANPSTFYSMNQQIAGIPRLIGSVPLPPTSLSTHFPTSVSSTMILSPLHDRAFFICKELLMTERTYKKDIEVVADNFRRELMLIINEQNDTYLDQDEQQQQQQQQKNLEKDSLINLSDLLFTCLVPIYNFHVHFLRQLEQRISIWENRSIPGNEYGNGETTHQHIGDIIANLVEILPTYESYIESYDRLLSELEYVLKYNRRFDLVYKEFESQKFCYLSFISFLLKPLQRLLHYEYLLEKLLKYYRQNNNDMDYQDCYGIYIKIQDHIENFTESLTSLLNRQKLIELQRDLIGVDNLSILHDRQFIREGCLQKLSRKGYQQRMFFLFSDVLLYCARSSSPILQFKLHGELPLKLMTVEDSDERVKIPNSISIYTGTRSLLVAANSETEKNKWLNDLISGIENINSTSDEQHKNQYTSTLKSNASSENLDYSVVGTVEEEKIHQIEPSCIQHRANTTMHVCWHRNLSVSMNDHRQSIKNQLSGYLLRKFKNSNGWQKLWVVFTNFCLFFYKTYQDDFPLASLPLLGYRSSLPSETDGVNKDFVFKLQFKNHVYFFRAESQYAFDRWMEVVSSTTISSTNPTSD</sequence>
<dbReference type="Proteomes" id="UP000663838">
    <property type="component" value="Unassembled WGS sequence"/>
</dbReference>
<feature type="region of interest" description="Disordered" evidence="3">
    <location>
        <begin position="1023"/>
        <end position="1145"/>
    </location>
</feature>
<evidence type="ECO:0000313" key="8">
    <source>
        <dbReference type="EMBL" id="CAF4504651.1"/>
    </source>
</evidence>
<evidence type="ECO:0000259" key="4">
    <source>
        <dbReference type="PROSITE" id="PS50003"/>
    </source>
</evidence>
<dbReference type="CDD" id="cd14473">
    <property type="entry name" value="FERM_B-lobe"/>
    <property type="match status" value="1"/>
</dbReference>
<dbReference type="Proteomes" id="UP000663865">
    <property type="component" value="Unassembled WGS sequence"/>
</dbReference>
<dbReference type="InterPro" id="IPR029071">
    <property type="entry name" value="Ubiquitin-like_domsf"/>
</dbReference>
<dbReference type="EMBL" id="CAJNYV010001875">
    <property type="protein sequence ID" value="CAF3443656.1"/>
    <property type="molecule type" value="Genomic_DNA"/>
</dbReference>
<dbReference type="EMBL" id="CAJOBS010000135">
    <property type="protein sequence ID" value="CAF4504651.1"/>
    <property type="molecule type" value="Genomic_DNA"/>
</dbReference>
<dbReference type="InterPro" id="IPR018980">
    <property type="entry name" value="FERM_PH-like_C"/>
</dbReference>
<feature type="compositionally biased region" description="Polar residues" evidence="3">
    <location>
        <begin position="353"/>
        <end position="364"/>
    </location>
</feature>
<keyword evidence="2" id="KW-0677">Repeat</keyword>
<dbReference type="Pfam" id="PF08736">
    <property type="entry name" value="FA"/>
    <property type="match status" value="1"/>
</dbReference>
<feature type="domain" description="PH" evidence="4">
    <location>
        <begin position="1513"/>
        <end position="1610"/>
    </location>
</feature>
<name>A0A818DJC3_9BILA</name>
<proteinExistence type="predicted"/>
<feature type="compositionally biased region" description="Low complexity" evidence="3">
    <location>
        <begin position="472"/>
        <end position="493"/>
    </location>
</feature>
<evidence type="ECO:0008006" key="10">
    <source>
        <dbReference type="Google" id="ProtNLM"/>
    </source>
</evidence>
<evidence type="ECO:0000256" key="3">
    <source>
        <dbReference type="SAM" id="MobiDB-lite"/>
    </source>
</evidence>
<dbReference type="FunFam" id="3.10.20.90:FF:000040">
    <property type="entry name" value="FERM, RhoGEF and pleckstrin domain-containing protein"/>
    <property type="match status" value="1"/>
</dbReference>
<dbReference type="PROSITE" id="PS50003">
    <property type="entry name" value="PH_DOMAIN"/>
    <property type="match status" value="2"/>
</dbReference>
<dbReference type="Pfam" id="PF09380">
    <property type="entry name" value="FERM_C"/>
    <property type="match status" value="1"/>
</dbReference>
<feature type="compositionally biased region" description="Basic and acidic residues" evidence="3">
    <location>
        <begin position="432"/>
        <end position="455"/>
    </location>
</feature>
<dbReference type="InterPro" id="IPR035899">
    <property type="entry name" value="DBL_dom_sf"/>
</dbReference>
<feature type="domain" description="PH" evidence="4">
    <location>
        <begin position="1686"/>
        <end position="1783"/>
    </location>
</feature>
<dbReference type="Pfam" id="PF00621">
    <property type="entry name" value="RhoGEF"/>
    <property type="match status" value="1"/>
</dbReference>
<dbReference type="PANTHER" id="PTHR45858">
    <property type="entry name" value="FERM DOMAIN CONTAINING PROTEIN"/>
    <property type="match status" value="1"/>
</dbReference>
<dbReference type="PROSITE" id="PS50010">
    <property type="entry name" value="DH_2"/>
    <property type="match status" value="1"/>
</dbReference>
<evidence type="ECO:0000256" key="1">
    <source>
        <dbReference type="ARBA" id="ARBA00022658"/>
    </source>
</evidence>
<dbReference type="CDD" id="cd01220">
    <property type="entry name" value="PH1_FARP1-like"/>
    <property type="match status" value="1"/>
</dbReference>
<evidence type="ECO:0000313" key="9">
    <source>
        <dbReference type="Proteomes" id="UP000663865"/>
    </source>
</evidence>
<evidence type="ECO:0000259" key="5">
    <source>
        <dbReference type="PROSITE" id="PS50010"/>
    </source>
</evidence>
<dbReference type="InterPro" id="IPR019749">
    <property type="entry name" value="Band_41_domain"/>
</dbReference>
<feature type="region of interest" description="Disordered" evidence="3">
    <location>
        <begin position="347"/>
        <end position="386"/>
    </location>
</feature>
<dbReference type="InterPro" id="IPR019748">
    <property type="entry name" value="FERM_central"/>
</dbReference>
<dbReference type="CDD" id="cd00160">
    <property type="entry name" value="RhoGEF"/>
    <property type="match status" value="1"/>
</dbReference>
<dbReference type="SMART" id="SM00233">
    <property type="entry name" value="PH"/>
    <property type="match status" value="2"/>
</dbReference>
<dbReference type="PROSITE" id="PS00660">
    <property type="entry name" value="FERM_1"/>
    <property type="match status" value="1"/>
</dbReference>
<dbReference type="Gene3D" id="1.20.80.10">
    <property type="match status" value="1"/>
</dbReference>
<dbReference type="InterPro" id="IPR035963">
    <property type="entry name" value="FERM_2"/>
</dbReference>
<evidence type="ECO:0000313" key="7">
    <source>
        <dbReference type="EMBL" id="CAF3443656.1"/>
    </source>
</evidence>
<feature type="region of interest" description="Disordered" evidence="3">
    <location>
        <begin position="559"/>
        <end position="612"/>
    </location>
</feature>
<feature type="compositionally biased region" description="Polar residues" evidence="3">
    <location>
        <begin position="1113"/>
        <end position="1145"/>
    </location>
</feature>
<dbReference type="SMART" id="SM01195">
    <property type="entry name" value="FA"/>
    <property type="match status" value="1"/>
</dbReference>
<dbReference type="Pfam" id="PF00373">
    <property type="entry name" value="FERM_M"/>
    <property type="match status" value="1"/>
</dbReference>
<feature type="compositionally biased region" description="Low complexity" evidence="3">
    <location>
        <begin position="1054"/>
        <end position="1068"/>
    </location>
</feature>
<dbReference type="SUPFAM" id="SSF47031">
    <property type="entry name" value="Second domain of FERM"/>
    <property type="match status" value="1"/>
</dbReference>
<feature type="compositionally biased region" description="Acidic residues" evidence="3">
    <location>
        <begin position="559"/>
        <end position="576"/>
    </location>
</feature>
<dbReference type="InterPro" id="IPR001849">
    <property type="entry name" value="PH_domain"/>
</dbReference>
<dbReference type="InterPro" id="IPR000299">
    <property type="entry name" value="FERM_domain"/>
</dbReference>
<dbReference type="InterPro" id="IPR019747">
    <property type="entry name" value="FERM_CS"/>
</dbReference>
<dbReference type="SMART" id="SM00295">
    <property type="entry name" value="B41"/>
    <property type="match status" value="1"/>
</dbReference>
<feature type="domain" description="DH" evidence="5">
    <location>
        <begin position="1260"/>
        <end position="1483"/>
    </location>
</feature>
<feature type="compositionally biased region" description="Pro residues" evidence="3">
    <location>
        <begin position="494"/>
        <end position="504"/>
    </location>
</feature>
<dbReference type="SMART" id="SM01196">
    <property type="entry name" value="FERM_C"/>
    <property type="match status" value="1"/>
</dbReference>
<dbReference type="Gene3D" id="2.30.29.30">
    <property type="entry name" value="Pleckstrin-homology domain (PH domain)/Phosphotyrosine-binding domain (PTB)"/>
    <property type="match status" value="3"/>
</dbReference>
<feature type="region of interest" description="Disordered" evidence="3">
    <location>
        <begin position="647"/>
        <end position="672"/>
    </location>
</feature>
<gene>
    <name evidence="7" type="ORF">KIK155_LOCUS11862</name>
    <name evidence="8" type="ORF">TOA249_LOCUS3739</name>
</gene>
<accession>A0A818DJC3</accession>
<dbReference type="Pfam" id="PF00169">
    <property type="entry name" value="PH"/>
    <property type="match status" value="2"/>
</dbReference>
<dbReference type="InterPro" id="IPR014352">
    <property type="entry name" value="FERM/acyl-CoA-bd_prot_sf"/>
</dbReference>
<organism evidence="7 9">
    <name type="scientific">Rotaria socialis</name>
    <dbReference type="NCBI Taxonomy" id="392032"/>
    <lineage>
        <taxon>Eukaryota</taxon>
        <taxon>Metazoa</taxon>
        <taxon>Spiralia</taxon>
        <taxon>Gnathifera</taxon>
        <taxon>Rotifera</taxon>
        <taxon>Eurotatoria</taxon>
        <taxon>Bdelloidea</taxon>
        <taxon>Philodinida</taxon>
        <taxon>Philodinidae</taxon>
        <taxon>Rotaria</taxon>
    </lineage>
</organism>
<dbReference type="SMART" id="SM00325">
    <property type="entry name" value="RhoGEF"/>
    <property type="match status" value="1"/>
</dbReference>
<dbReference type="Gene3D" id="3.10.20.90">
    <property type="entry name" value="Phosphatidylinositol 3-kinase Catalytic Subunit, Chain A, domain 1"/>
    <property type="match status" value="1"/>
</dbReference>
<feature type="compositionally biased region" description="Polar residues" evidence="3">
    <location>
        <begin position="661"/>
        <end position="672"/>
    </location>
</feature>
<feature type="compositionally biased region" description="Low complexity" evidence="3">
    <location>
        <begin position="1099"/>
        <end position="1112"/>
    </location>
</feature>
<dbReference type="Gene3D" id="1.20.900.10">
    <property type="entry name" value="Dbl homology (DH) domain"/>
    <property type="match status" value="1"/>
</dbReference>